<protein>
    <submittedName>
        <fullName evidence="1">Uncharacterized protein</fullName>
    </submittedName>
</protein>
<dbReference type="EMBL" id="HBUF01339614">
    <property type="protein sequence ID" value="CAG6700876.1"/>
    <property type="molecule type" value="Transcribed_RNA"/>
</dbReference>
<dbReference type="EMBL" id="HBUF01339623">
    <property type="protein sequence ID" value="CAG6700896.1"/>
    <property type="molecule type" value="Transcribed_RNA"/>
</dbReference>
<dbReference type="EMBL" id="HBUF01339619">
    <property type="protein sequence ID" value="CAG6700887.1"/>
    <property type="molecule type" value="Transcribed_RNA"/>
</dbReference>
<dbReference type="EMBL" id="HBUF01339617">
    <property type="protein sequence ID" value="CAG6700883.1"/>
    <property type="molecule type" value="Transcribed_RNA"/>
</dbReference>
<dbReference type="AlphaFoldDB" id="A0A8D8U9Z4"/>
<proteinExistence type="predicted"/>
<dbReference type="EMBL" id="HBUF01339624">
    <property type="protein sequence ID" value="CAG6700898.1"/>
    <property type="molecule type" value="Transcribed_RNA"/>
</dbReference>
<dbReference type="EMBL" id="HBUF01339615">
    <property type="protein sequence ID" value="CAG6700878.1"/>
    <property type="molecule type" value="Transcribed_RNA"/>
</dbReference>
<evidence type="ECO:0000313" key="1">
    <source>
        <dbReference type="EMBL" id="CAG6700891.1"/>
    </source>
</evidence>
<dbReference type="EMBL" id="HBUF01339613">
    <property type="protein sequence ID" value="CAG6700874.1"/>
    <property type="molecule type" value="Transcribed_RNA"/>
</dbReference>
<dbReference type="EMBL" id="HBUF01339620">
    <property type="protein sequence ID" value="CAG6700889.1"/>
    <property type="molecule type" value="Transcribed_RNA"/>
</dbReference>
<dbReference type="EMBL" id="HBUF01339618">
    <property type="protein sequence ID" value="CAG6700885.1"/>
    <property type="molecule type" value="Transcribed_RNA"/>
</dbReference>
<organism evidence="1">
    <name type="scientific">Cacopsylla melanoneura</name>
    <dbReference type="NCBI Taxonomy" id="428564"/>
    <lineage>
        <taxon>Eukaryota</taxon>
        <taxon>Metazoa</taxon>
        <taxon>Ecdysozoa</taxon>
        <taxon>Arthropoda</taxon>
        <taxon>Hexapoda</taxon>
        <taxon>Insecta</taxon>
        <taxon>Pterygota</taxon>
        <taxon>Neoptera</taxon>
        <taxon>Paraneoptera</taxon>
        <taxon>Hemiptera</taxon>
        <taxon>Sternorrhyncha</taxon>
        <taxon>Psylloidea</taxon>
        <taxon>Psyllidae</taxon>
        <taxon>Psyllinae</taxon>
        <taxon>Cacopsylla</taxon>
    </lineage>
</organism>
<dbReference type="EMBL" id="HBUF01339616">
    <property type="protein sequence ID" value="CAG6700880.1"/>
    <property type="molecule type" value="Transcribed_RNA"/>
</dbReference>
<sequence>MLKFIAKASELLLLTRLEIITPPQHSFCRCYNNNNNNIIIIIIIKVIKDEGKTTNKDIKEDKTLNKKVLDIPMEGWDTAAERDKTSKKLPKLMLIYKSSRQTSLIKSLPM</sequence>
<dbReference type="EMBL" id="HBUF01339612">
    <property type="protein sequence ID" value="CAG6700872.1"/>
    <property type="molecule type" value="Transcribed_RNA"/>
</dbReference>
<dbReference type="EMBL" id="HBUF01339622">
    <property type="protein sequence ID" value="CAG6700893.1"/>
    <property type="molecule type" value="Transcribed_RNA"/>
</dbReference>
<reference evidence="1" key="1">
    <citation type="submission" date="2021-05" db="EMBL/GenBank/DDBJ databases">
        <authorList>
            <person name="Alioto T."/>
            <person name="Alioto T."/>
            <person name="Gomez Garrido J."/>
        </authorList>
    </citation>
    <scope>NUCLEOTIDE SEQUENCE</scope>
</reference>
<name>A0A8D8U9Z4_9HEMI</name>
<dbReference type="EMBL" id="HBUF01339621">
    <property type="protein sequence ID" value="CAG6700891.1"/>
    <property type="molecule type" value="Transcribed_RNA"/>
</dbReference>
<accession>A0A8D8U9Z4</accession>